<dbReference type="STRING" id="34475.A0A4Y9Y1W9"/>
<keyword evidence="2" id="KW-0378">Hydrolase</keyword>
<dbReference type="InterPro" id="IPR036416">
    <property type="entry name" value="Pept_tRNA_hydro_sf"/>
</dbReference>
<evidence type="ECO:0000256" key="3">
    <source>
        <dbReference type="ARBA" id="ARBA00022884"/>
    </source>
</evidence>
<protein>
    <recommendedName>
        <fullName evidence="6">Peptidyl-tRNA hydrolase</fullName>
    </recommendedName>
</protein>
<dbReference type="Pfam" id="PF01195">
    <property type="entry name" value="Pept_tRNA_hydro"/>
    <property type="match status" value="1"/>
</dbReference>
<comment type="caution">
    <text evidence="4">The sequence shown here is derived from an EMBL/GenBank/DDBJ whole genome shotgun (WGS) entry which is preliminary data.</text>
</comment>
<evidence type="ECO:0000256" key="2">
    <source>
        <dbReference type="ARBA" id="ARBA00022801"/>
    </source>
</evidence>
<accession>A0A4Y9Y1W9</accession>
<evidence type="ECO:0000313" key="5">
    <source>
        <dbReference type="Proteomes" id="UP000298390"/>
    </source>
</evidence>
<dbReference type="GO" id="GO:0000049">
    <property type="term" value="F:tRNA binding"/>
    <property type="evidence" value="ECO:0007669"/>
    <property type="project" value="UniProtKB-KW"/>
</dbReference>
<sequence>MHVPLVSSGAIIRSQYALVRKVETAHRTPPELADQYILAEDQPHRVHLISRRALFAFHKLSKHDTGILSDVTKKVEKGMTDADWVVSNEALTVWADLLKYPIDPIKQRLSVAGSRDQVGTCYATPPYTSPSSTQPAMTPDALLHAHHHMTAPLVTVETLTEHIAHGEHFHRHFSLGRTCPIAPIEIRDLLRGAAICGNPVFAVALRLLAALQILAGLAAYIHCSLAGTRQTISRTPTLPAARYAERLPYWPRTSSCSPGPRTGWWLVWAIFLILERVTGDTEAGGIRGEPGVSFTADASIKGFRATRYNAHIDSNDVTITLYKPKALMNISGSPVAYALKTLSIQPANMIVVHDSLDHKPMKLSPKFGGSASGQNGVRSIIAALGGTKDFHRLRIGIGRDQSDPVDYVMGRLSSTERAFWQHGEGTDAVWSALLKIMATPH</sequence>
<keyword evidence="3" id="KW-0694">RNA-binding</keyword>
<name>A0A4Y9Y1W9_9APHY</name>
<evidence type="ECO:0000313" key="4">
    <source>
        <dbReference type="EMBL" id="TFY55733.1"/>
    </source>
</evidence>
<evidence type="ECO:0000256" key="1">
    <source>
        <dbReference type="ARBA" id="ARBA00022555"/>
    </source>
</evidence>
<dbReference type="Proteomes" id="UP000298390">
    <property type="component" value="Unassembled WGS sequence"/>
</dbReference>
<dbReference type="PANTHER" id="PTHR17224">
    <property type="entry name" value="PEPTIDYL-TRNA HYDROLASE"/>
    <property type="match status" value="1"/>
</dbReference>
<dbReference type="PANTHER" id="PTHR17224:SF1">
    <property type="entry name" value="PEPTIDYL-TRNA HYDROLASE"/>
    <property type="match status" value="1"/>
</dbReference>
<reference evidence="4 5" key="1">
    <citation type="submission" date="2019-01" db="EMBL/GenBank/DDBJ databases">
        <title>Genome sequencing of the rare red list fungi Fomitopsis rosea.</title>
        <authorList>
            <person name="Buettner E."/>
            <person name="Kellner H."/>
        </authorList>
    </citation>
    <scope>NUCLEOTIDE SEQUENCE [LARGE SCALE GENOMIC DNA]</scope>
    <source>
        <strain evidence="4 5">DSM 105464</strain>
    </source>
</reference>
<dbReference type="GO" id="GO:0004045">
    <property type="term" value="F:peptidyl-tRNA hydrolase activity"/>
    <property type="evidence" value="ECO:0007669"/>
    <property type="project" value="InterPro"/>
</dbReference>
<dbReference type="InterPro" id="IPR001328">
    <property type="entry name" value="Pept_tRNA_hydro"/>
</dbReference>
<proteinExistence type="predicted"/>
<gene>
    <name evidence="4" type="ORF">EVJ58_g8062</name>
</gene>
<dbReference type="AlphaFoldDB" id="A0A4Y9Y1W9"/>
<dbReference type="EMBL" id="SEKV01000565">
    <property type="protein sequence ID" value="TFY55733.1"/>
    <property type="molecule type" value="Genomic_DNA"/>
</dbReference>
<dbReference type="Gene3D" id="3.40.50.1470">
    <property type="entry name" value="Peptidyl-tRNA hydrolase"/>
    <property type="match status" value="1"/>
</dbReference>
<keyword evidence="1" id="KW-0820">tRNA-binding</keyword>
<dbReference type="SUPFAM" id="SSF53178">
    <property type="entry name" value="Peptidyl-tRNA hydrolase-like"/>
    <property type="match status" value="1"/>
</dbReference>
<organism evidence="4 5">
    <name type="scientific">Rhodofomes roseus</name>
    <dbReference type="NCBI Taxonomy" id="34475"/>
    <lineage>
        <taxon>Eukaryota</taxon>
        <taxon>Fungi</taxon>
        <taxon>Dikarya</taxon>
        <taxon>Basidiomycota</taxon>
        <taxon>Agaricomycotina</taxon>
        <taxon>Agaricomycetes</taxon>
        <taxon>Polyporales</taxon>
        <taxon>Rhodofomes</taxon>
    </lineage>
</organism>
<evidence type="ECO:0008006" key="6">
    <source>
        <dbReference type="Google" id="ProtNLM"/>
    </source>
</evidence>